<dbReference type="GO" id="GO:1903806">
    <property type="term" value="P:L-isoleucine import across plasma membrane"/>
    <property type="evidence" value="ECO:0007669"/>
    <property type="project" value="TreeGrafter"/>
</dbReference>
<keyword evidence="2" id="KW-1003">Cell membrane</keyword>
<dbReference type="Gene3D" id="3.40.50.300">
    <property type="entry name" value="P-loop containing nucleotide triphosphate hydrolases"/>
    <property type="match status" value="1"/>
</dbReference>
<feature type="domain" description="ABC transporter" evidence="5">
    <location>
        <begin position="4"/>
        <end position="238"/>
    </location>
</feature>
<dbReference type="GO" id="GO:0015192">
    <property type="term" value="F:L-phenylalanine transmembrane transporter activity"/>
    <property type="evidence" value="ECO:0007669"/>
    <property type="project" value="TreeGrafter"/>
</dbReference>
<dbReference type="PANTHER" id="PTHR45772">
    <property type="entry name" value="CONSERVED COMPONENT OF ABC TRANSPORTER FOR NATURAL AMINO ACIDS-RELATED"/>
    <property type="match status" value="1"/>
</dbReference>
<dbReference type="Pfam" id="PF12399">
    <property type="entry name" value="BCA_ABC_TP_C"/>
    <property type="match status" value="1"/>
</dbReference>
<dbReference type="SUPFAM" id="SSF52540">
    <property type="entry name" value="P-loop containing nucleoside triphosphate hydrolases"/>
    <property type="match status" value="1"/>
</dbReference>
<keyword evidence="1" id="KW-0813">Transport</keyword>
<sequence length="241" mass="25913">MTLLKVEELRKSFGGLRAVDGLSFEVAEGEVMGLLGPNGSGKTTAMNLISGALHADSGSIRLESDELMGLPAYKIARLGVARTFQLVRVLGGMTCVENVQAGMAYRKDHKFGAAAHTEALELLALVGLSKFADTPAVDLTYIDQKRLELARALALKPRLLLLDEWLAGLNPTELQEGIKLIRNLRAQGLTVILVEHVMEAVRALCDRCVVMLAGAKLAEGKTEEVLAQEEVITAYLGAPHV</sequence>
<dbReference type="InterPro" id="IPR003593">
    <property type="entry name" value="AAA+_ATPase"/>
</dbReference>
<keyword evidence="4 6" id="KW-0067">ATP-binding</keyword>
<dbReference type="Proteomes" id="UP000266206">
    <property type="component" value="Unassembled WGS sequence"/>
</dbReference>
<dbReference type="GO" id="GO:0016887">
    <property type="term" value="F:ATP hydrolysis activity"/>
    <property type="evidence" value="ECO:0007669"/>
    <property type="project" value="InterPro"/>
</dbReference>
<evidence type="ECO:0000313" key="7">
    <source>
        <dbReference type="Proteomes" id="UP000266206"/>
    </source>
</evidence>
<dbReference type="RefSeq" id="WP_119515912.1">
    <property type="nucleotide sequence ID" value="NZ_NQYH01000004.1"/>
</dbReference>
<dbReference type="GO" id="GO:0015188">
    <property type="term" value="F:L-isoleucine transmembrane transporter activity"/>
    <property type="evidence" value="ECO:0007669"/>
    <property type="project" value="TreeGrafter"/>
</dbReference>
<organism evidence="6 7">
    <name type="scientific">Neopusillimonas maritima</name>
    <dbReference type="NCBI Taxonomy" id="2026239"/>
    <lineage>
        <taxon>Bacteria</taxon>
        <taxon>Pseudomonadati</taxon>
        <taxon>Pseudomonadota</taxon>
        <taxon>Betaproteobacteria</taxon>
        <taxon>Burkholderiales</taxon>
        <taxon>Alcaligenaceae</taxon>
        <taxon>Neopusillimonas</taxon>
    </lineage>
</organism>
<dbReference type="InterPro" id="IPR003439">
    <property type="entry name" value="ABC_transporter-like_ATP-bd"/>
</dbReference>
<dbReference type="GO" id="GO:0005524">
    <property type="term" value="F:ATP binding"/>
    <property type="evidence" value="ECO:0007669"/>
    <property type="project" value="UniProtKB-KW"/>
</dbReference>
<evidence type="ECO:0000313" key="6">
    <source>
        <dbReference type="EMBL" id="RIY41259.1"/>
    </source>
</evidence>
<accession>A0A3A1YVE8</accession>
<dbReference type="GO" id="GO:0015808">
    <property type="term" value="P:L-alanine transport"/>
    <property type="evidence" value="ECO:0007669"/>
    <property type="project" value="TreeGrafter"/>
</dbReference>
<evidence type="ECO:0000259" key="5">
    <source>
        <dbReference type="PROSITE" id="PS50893"/>
    </source>
</evidence>
<dbReference type="PANTHER" id="PTHR45772:SF7">
    <property type="entry name" value="AMINO ACID ABC TRANSPORTER ATP-BINDING PROTEIN"/>
    <property type="match status" value="1"/>
</dbReference>
<evidence type="ECO:0000256" key="1">
    <source>
        <dbReference type="ARBA" id="ARBA00022448"/>
    </source>
</evidence>
<dbReference type="Pfam" id="PF00005">
    <property type="entry name" value="ABC_tran"/>
    <property type="match status" value="1"/>
</dbReference>
<keyword evidence="3" id="KW-0547">Nucleotide-binding</keyword>
<evidence type="ECO:0000256" key="4">
    <source>
        <dbReference type="ARBA" id="ARBA00022840"/>
    </source>
</evidence>
<keyword evidence="2" id="KW-0472">Membrane</keyword>
<name>A0A3A1YVE8_9BURK</name>
<dbReference type="PROSITE" id="PS50893">
    <property type="entry name" value="ABC_TRANSPORTER_2"/>
    <property type="match status" value="1"/>
</dbReference>
<proteinExistence type="predicted"/>
<evidence type="ECO:0000256" key="2">
    <source>
        <dbReference type="ARBA" id="ARBA00022475"/>
    </source>
</evidence>
<comment type="caution">
    <text evidence="6">The sequence shown here is derived from an EMBL/GenBank/DDBJ whole genome shotgun (WGS) entry which is preliminary data.</text>
</comment>
<dbReference type="SMART" id="SM00382">
    <property type="entry name" value="AAA"/>
    <property type="match status" value="1"/>
</dbReference>
<protein>
    <submittedName>
        <fullName evidence="6">ABC transporter ATP-binding protein</fullName>
    </submittedName>
</protein>
<dbReference type="EMBL" id="NQYH01000004">
    <property type="protein sequence ID" value="RIY41259.1"/>
    <property type="molecule type" value="Genomic_DNA"/>
</dbReference>
<dbReference type="CDD" id="cd03219">
    <property type="entry name" value="ABC_Mj1267_LivG_branched"/>
    <property type="match status" value="1"/>
</dbReference>
<dbReference type="InterPro" id="IPR027417">
    <property type="entry name" value="P-loop_NTPase"/>
</dbReference>
<dbReference type="OrthoDB" id="9805514at2"/>
<dbReference type="InterPro" id="IPR051120">
    <property type="entry name" value="ABC_AA/LPS_Transport"/>
</dbReference>
<dbReference type="GO" id="GO:0042941">
    <property type="term" value="P:D-alanine transmembrane transport"/>
    <property type="evidence" value="ECO:0007669"/>
    <property type="project" value="TreeGrafter"/>
</dbReference>
<dbReference type="GO" id="GO:1903805">
    <property type="term" value="P:L-valine import across plasma membrane"/>
    <property type="evidence" value="ECO:0007669"/>
    <property type="project" value="TreeGrafter"/>
</dbReference>
<dbReference type="GO" id="GO:0005886">
    <property type="term" value="C:plasma membrane"/>
    <property type="evidence" value="ECO:0007669"/>
    <property type="project" value="TreeGrafter"/>
</dbReference>
<dbReference type="GO" id="GO:0005304">
    <property type="term" value="F:L-valine transmembrane transporter activity"/>
    <property type="evidence" value="ECO:0007669"/>
    <property type="project" value="TreeGrafter"/>
</dbReference>
<dbReference type="InterPro" id="IPR032823">
    <property type="entry name" value="BCA_ABC_TP_C"/>
</dbReference>
<evidence type="ECO:0000256" key="3">
    <source>
        <dbReference type="ARBA" id="ARBA00022741"/>
    </source>
</evidence>
<reference evidence="6 7" key="1">
    <citation type="submission" date="2017-08" db="EMBL/GenBank/DDBJ databases">
        <title>Pusillimonas indicus sp. nov., a member of the family Alcaligenaceae isolated from surface seawater.</title>
        <authorList>
            <person name="Li J."/>
        </authorList>
    </citation>
    <scope>NUCLEOTIDE SEQUENCE [LARGE SCALE GENOMIC DNA]</scope>
    <source>
        <strain evidence="6 7">L52-1-41</strain>
    </source>
</reference>
<dbReference type="AlphaFoldDB" id="A0A3A1YVE8"/>
<gene>
    <name evidence="6" type="ORF">CJP73_06930</name>
</gene>